<organism evidence="1 2">
    <name type="scientific">Candidatus Enterovibrio altilux</name>
    <dbReference type="NCBI Taxonomy" id="1927128"/>
    <lineage>
        <taxon>Bacteria</taxon>
        <taxon>Pseudomonadati</taxon>
        <taxon>Pseudomonadota</taxon>
        <taxon>Gammaproteobacteria</taxon>
        <taxon>Vibrionales</taxon>
        <taxon>Vibrionaceae</taxon>
        <taxon>Enterovibrio</taxon>
    </lineage>
</organism>
<protein>
    <submittedName>
        <fullName evidence="1">Mobile element protein</fullName>
    </submittedName>
</protein>
<gene>
    <name evidence="1" type="ORF">BTN50_0237</name>
</gene>
<reference evidence="2" key="1">
    <citation type="submission" date="2017-04" db="EMBL/GenBank/DDBJ databases">
        <title>Genome evolution of the luminous symbionts of deep sea anglerfish.</title>
        <authorList>
            <person name="Hendry T.A."/>
        </authorList>
    </citation>
    <scope>NUCLEOTIDE SEQUENCE [LARGE SCALE GENOMIC DNA]</scope>
</reference>
<dbReference type="Proteomes" id="UP000218160">
    <property type="component" value="Chromosome 1"/>
</dbReference>
<dbReference type="EMBL" id="CP020660">
    <property type="protein sequence ID" value="ATF08775.1"/>
    <property type="molecule type" value="Genomic_DNA"/>
</dbReference>
<evidence type="ECO:0000313" key="2">
    <source>
        <dbReference type="Proteomes" id="UP000218160"/>
    </source>
</evidence>
<dbReference type="AlphaFoldDB" id="A0A291B711"/>
<accession>A0A291B711</accession>
<dbReference type="KEGG" id="elux:BTN50_0237"/>
<name>A0A291B711_9GAMM</name>
<sequence length="46" mass="5596">MKKPRYKITNLKQYNQVLSNRGSLTFWINKKNIQLWNKTKQGNNEK</sequence>
<keyword evidence="2" id="KW-1185">Reference proteome</keyword>
<proteinExistence type="predicted"/>
<evidence type="ECO:0000313" key="1">
    <source>
        <dbReference type="EMBL" id="ATF08775.1"/>
    </source>
</evidence>